<dbReference type="InterPro" id="IPR050736">
    <property type="entry name" value="Sensor_HK_Regulatory"/>
</dbReference>
<reference evidence="14 15" key="1">
    <citation type="journal article" date="2013" name="J. Bacteriol.">
        <title>Roles of HynAB and Ech, the only two hydrogenases found in the model sulfate reducer Desulfovibrio gigas.</title>
        <authorList>
            <person name="Morais-Silva F.O."/>
            <person name="Santos C.I."/>
            <person name="Rodrigues R."/>
            <person name="Pereira I.A."/>
            <person name="Rodrigues-Pousada C."/>
        </authorList>
    </citation>
    <scope>NUCLEOTIDE SEQUENCE [LARGE SCALE GENOMIC DNA]</scope>
    <source>
        <strain evidence="15">ATCC 19364 / DSM 1382 / NCIMB 9332 / VKM B-1759</strain>
    </source>
</reference>
<dbReference type="GO" id="GO:0005524">
    <property type="term" value="F:ATP binding"/>
    <property type="evidence" value="ECO:0007669"/>
    <property type="project" value="UniProtKB-KW"/>
</dbReference>
<keyword evidence="7" id="KW-0547">Nucleotide-binding</keyword>
<evidence type="ECO:0000256" key="5">
    <source>
        <dbReference type="ARBA" id="ARBA00022553"/>
    </source>
</evidence>
<gene>
    <name evidence="14" type="ORF">DGI_0711</name>
</gene>
<evidence type="ECO:0000256" key="12">
    <source>
        <dbReference type="SAM" id="Coils"/>
    </source>
</evidence>
<name>T2G8L5_MEGG1</name>
<keyword evidence="4" id="KW-1003">Cell membrane</keyword>
<dbReference type="InterPro" id="IPR003594">
    <property type="entry name" value="HATPase_dom"/>
</dbReference>
<dbReference type="PANTHER" id="PTHR43711:SF30">
    <property type="entry name" value="HISTIDINE KINASE"/>
    <property type="match status" value="1"/>
</dbReference>
<dbReference type="SMART" id="SM00388">
    <property type="entry name" value="HisKA"/>
    <property type="match status" value="1"/>
</dbReference>
<dbReference type="SUPFAM" id="SSF55874">
    <property type="entry name" value="ATPase domain of HSP90 chaperone/DNA topoisomerase II/histidine kinase"/>
    <property type="match status" value="1"/>
</dbReference>
<dbReference type="InterPro" id="IPR004358">
    <property type="entry name" value="Sig_transdc_His_kin-like_C"/>
</dbReference>
<dbReference type="PATRIC" id="fig|1121448.10.peg.716"/>
<evidence type="ECO:0000256" key="8">
    <source>
        <dbReference type="ARBA" id="ARBA00022777"/>
    </source>
</evidence>
<accession>T2G8L5</accession>
<evidence type="ECO:0000313" key="14">
    <source>
        <dbReference type="EMBL" id="AGW12613.1"/>
    </source>
</evidence>
<evidence type="ECO:0000256" key="7">
    <source>
        <dbReference type="ARBA" id="ARBA00022741"/>
    </source>
</evidence>
<dbReference type="InterPro" id="IPR036890">
    <property type="entry name" value="HATPase_C_sf"/>
</dbReference>
<dbReference type="KEGG" id="dgg:DGI_0711"/>
<dbReference type="STRING" id="1121448.DGI_0711"/>
<keyword evidence="11" id="KW-0472">Membrane</keyword>
<dbReference type="SMART" id="SM00065">
    <property type="entry name" value="GAF"/>
    <property type="match status" value="1"/>
</dbReference>
<dbReference type="InterPro" id="IPR029016">
    <property type="entry name" value="GAF-like_dom_sf"/>
</dbReference>
<evidence type="ECO:0000256" key="1">
    <source>
        <dbReference type="ARBA" id="ARBA00000085"/>
    </source>
</evidence>
<dbReference type="InterPro" id="IPR035965">
    <property type="entry name" value="PAS-like_dom_sf"/>
</dbReference>
<dbReference type="eggNOG" id="COG5002">
    <property type="taxonomic scope" value="Bacteria"/>
</dbReference>
<keyword evidence="12" id="KW-0175">Coiled coil</keyword>
<keyword evidence="15" id="KW-1185">Reference proteome</keyword>
<comment type="catalytic activity">
    <reaction evidence="1">
        <text>ATP + protein L-histidine = ADP + protein N-phospho-L-histidine.</text>
        <dbReference type="EC" id="2.7.13.3"/>
    </reaction>
</comment>
<dbReference type="InterPro" id="IPR005467">
    <property type="entry name" value="His_kinase_dom"/>
</dbReference>
<evidence type="ECO:0000256" key="2">
    <source>
        <dbReference type="ARBA" id="ARBA00004236"/>
    </source>
</evidence>
<evidence type="ECO:0000256" key="6">
    <source>
        <dbReference type="ARBA" id="ARBA00022679"/>
    </source>
</evidence>
<dbReference type="HOGENOM" id="CLU_378441_0_0_7"/>
<dbReference type="Pfam" id="PF13185">
    <property type="entry name" value="GAF_2"/>
    <property type="match status" value="1"/>
</dbReference>
<feature type="domain" description="Histidine kinase" evidence="13">
    <location>
        <begin position="493"/>
        <end position="725"/>
    </location>
</feature>
<dbReference type="Gene3D" id="1.10.287.130">
    <property type="match status" value="1"/>
</dbReference>
<dbReference type="CDD" id="cd00082">
    <property type="entry name" value="HisKA"/>
    <property type="match status" value="1"/>
</dbReference>
<dbReference type="PANTHER" id="PTHR43711">
    <property type="entry name" value="TWO-COMPONENT HISTIDINE KINASE"/>
    <property type="match status" value="1"/>
</dbReference>
<dbReference type="Pfam" id="PF00512">
    <property type="entry name" value="HisKA"/>
    <property type="match status" value="1"/>
</dbReference>
<dbReference type="FunFam" id="3.30.565.10:FF:000023">
    <property type="entry name" value="PAS domain-containing sensor histidine kinase"/>
    <property type="match status" value="1"/>
</dbReference>
<evidence type="ECO:0000259" key="13">
    <source>
        <dbReference type="PROSITE" id="PS50109"/>
    </source>
</evidence>
<evidence type="ECO:0000256" key="9">
    <source>
        <dbReference type="ARBA" id="ARBA00022840"/>
    </source>
</evidence>
<keyword evidence="5" id="KW-0597">Phosphoprotein</keyword>
<dbReference type="Pfam" id="PF08448">
    <property type="entry name" value="PAS_4"/>
    <property type="match status" value="1"/>
</dbReference>
<dbReference type="EC" id="2.7.13.3" evidence="3"/>
<reference evidence="15" key="2">
    <citation type="submission" date="2013-07" db="EMBL/GenBank/DDBJ databases">
        <authorList>
            <person name="Morais-Silva F.O."/>
            <person name="Rezende A.M."/>
            <person name="Pimentel C."/>
            <person name="Resende D.M."/>
            <person name="Santos C.I."/>
            <person name="Clemente C."/>
            <person name="de Oliveira L.M."/>
            <person name="da Silva S.M."/>
            <person name="Costa D.A."/>
            <person name="Varela-Raposo A."/>
            <person name="Horacio E.C.A."/>
            <person name="Matos M."/>
            <person name="Flores O."/>
            <person name="Ruiz J.C."/>
            <person name="Rodrigues-Pousada C."/>
        </authorList>
    </citation>
    <scope>NUCLEOTIDE SEQUENCE [LARGE SCALE GENOMIC DNA]</scope>
    <source>
        <strain evidence="15">ATCC 19364 / DSM 1382 / NCIMB 9332 / VKM B-1759</strain>
    </source>
</reference>
<dbReference type="InterPro" id="IPR013656">
    <property type="entry name" value="PAS_4"/>
</dbReference>
<feature type="coiled-coil region" evidence="12">
    <location>
        <begin position="445"/>
        <end position="486"/>
    </location>
</feature>
<dbReference type="InterPro" id="IPR000014">
    <property type="entry name" value="PAS"/>
</dbReference>
<evidence type="ECO:0000313" key="15">
    <source>
        <dbReference type="Proteomes" id="UP000016587"/>
    </source>
</evidence>
<evidence type="ECO:0000256" key="4">
    <source>
        <dbReference type="ARBA" id="ARBA00022475"/>
    </source>
</evidence>
<keyword evidence="10" id="KW-0902">Two-component regulatory system</keyword>
<dbReference type="PROSITE" id="PS50109">
    <property type="entry name" value="HIS_KIN"/>
    <property type="match status" value="1"/>
</dbReference>
<dbReference type="Gene3D" id="3.30.450.40">
    <property type="match status" value="1"/>
</dbReference>
<dbReference type="SUPFAM" id="SSF55785">
    <property type="entry name" value="PYP-like sensor domain (PAS domain)"/>
    <property type="match status" value="2"/>
</dbReference>
<dbReference type="GO" id="GO:0005886">
    <property type="term" value="C:plasma membrane"/>
    <property type="evidence" value="ECO:0007669"/>
    <property type="project" value="UniProtKB-SubCell"/>
</dbReference>
<protein>
    <recommendedName>
        <fullName evidence="3">histidine kinase</fullName>
        <ecNumber evidence="3">2.7.13.3</ecNumber>
    </recommendedName>
</protein>
<evidence type="ECO:0000256" key="11">
    <source>
        <dbReference type="ARBA" id="ARBA00023136"/>
    </source>
</evidence>
<dbReference type="Proteomes" id="UP000016587">
    <property type="component" value="Chromosome"/>
</dbReference>
<evidence type="ECO:0000256" key="3">
    <source>
        <dbReference type="ARBA" id="ARBA00012438"/>
    </source>
</evidence>
<comment type="subcellular location">
    <subcellularLocation>
        <location evidence="2">Cell membrane</location>
    </subcellularLocation>
</comment>
<sequence length="732" mass="81722">MPRPPDSSDPPPSLREKLIGLGERSIAKSYYPELKERLQELERFRALMDAASDAIFLVETPSLHIMDAVGAWRDLLDKPDGEVVGVSFLDLFPDPCHSPLADQFSGVASHATVVCALRPPPGTEEGALVEMSIRLTPDGGRRSAVVVVRDVTERAVMEKSLAAKVQELQALHRMGMAVASYLSVESVIQSAFKDVMNAVEPDLLMLFTADGQRLRLQGFESRRGDANADQFAGHGITECLCGATVSEGEPLFVQDIHADPRCTRDECKHHGLSSMATLPLRLGNLTIGVLALGSFTPRNFGAASVFLRSAASIVTGALHNAMLHEDLERSIRELNESRENLTTILDTLPVGVILMSAERKVLRINGYALKMLDYDHEEELLGKTCREVLCVYHNDRCPIFDQCQEVDQRECDLLTRKGRPLTVLKSAIPITLEGQRVLLEAFTNISELKETQLALQRAHDELEERVLQRTRELQQANDRLQELDQLKSSFLTTVSHDLRTPLTSIYGFAKLIRRDLRRIEANVPIQDPGIRRRREAVLSNIDIILNESERLTRLINDFLDLSKIEEGRYEWADEAVDLGQLALDTVDSMRGMFLENPALTLHVQLESGVPLLQLDPDRIQQVLVNLLSNAYKFTSRGEVSVEVRTGPQCVQVSVSDTGEGIPAHEQERIFERFHQVVGDTLHAPKGTGLGLAICRRIVEHYRGRIWVESRVGEGSRFIFELPRPQEDCPPPC</sequence>
<dbReference type="InterPro" id="IPR003661">
    <property type="entry name" value="HisK_dim/P_dom"/>
</dbReference>
<dbReference type="InterPro" id="IPR036097">
    <property type="entry name" value="HisK_dim/P_sf"/>
</dbReference>
<dbReference type="SMART" id="SM00091">
    <property type="entry name" value="PAS"/>
    <property type="match status" value="2"/>
</dbReference>
<dbReference type="Pfam" id="PF02518">
    <property type="entry name" value="HATPase_c"/>
    <property type="match status" value="1"/>
</dbReference>
<dbReference type="EMBL" id="CP006585">
    <property type="protein sequence ID" value="AGW12613.1"/>
    <property type="molecule type" value="Genomic_DNA"/>
</dbReference>
<dbReference type="GO" id="GO:0000155">
    <property type="term" value="F:phosphorelay sensor kinase activity"/>
    <property type="evidence" value="ECO:0007669"/>
    <property type="project" value="InterPro"/>
</dbReference>
<dbReference type="SUPFAM" id="SSF47384">
    <property type="entry name" value="Homodimeric domain of signal transducing histidine kinase"/>
    <property type="match status" value="1"/>
</dbReference>
<dbReference type="NCBIfam" id="TIGR00229">
    <property type="entry name" value="sensory_box"/>
    <property type="match status" value="1"/>
</dbReference>
<dbReference type="CDD" id="cd16922">
    <property type="entry name" value="HATPase_EvgS-ArcB-TorS-like"/>
    <property type="match status" value="1"/>
</dbReference>
<evidence type="ECO:0000256" key="10">
    <source>
        <dbReference type="ARBA" id="ARBA00023012"/>
    </source>
</evidence>
<keyword evidence="8 14" id="KW-0418">Kinase</keyword>
<organism evidence="14 15">
    <name type="scientific">Megalodesulfovibrio gigas (strain ATCC 19364 / DSM 1382 / NCIMB 9332 / VKM B-1759)</name>
    <name type="common">Desulfovibrio gigas</name>
    <dbReference type="NCBI Taxonomy" id="1121448"/>
    <lineage>
        <taxon>Bacteria</taxon>
        <taxon>Pseudomonadati</taxon>
        <taxon>Thermodesulfobacteriota</taxon>
        <taxon>Desulfovibrionia</taxon>
        <taxon>Desulfovibrionales</taxon>
        <taxon>Desulfovibrionaceae</taxon>
        <taxon>Megalodesulfovibrio</taxon>
    </lineage>
</organism>
<dbReference type="SUPFAM" id="SSF55781">
    <property type="entry name" value="GAF domain-like"/>
    <property type="match status" value="1"/>
</dbReference>
<keyword evidence="6" id="KW-0808">Transferase</keyword>
<dbReference type="AlphaFoldDB" id="T2G8L5"/>
<dbReference type="Gene3D" id="3.30.565.10">
    <property type="entry name" value="Histidine kinase-like ATPase, C-terminal domain"/>
    <property type="match status" value="1"/>
</dbReference>
<dbReference type="InterPro" id="IPR003018">
    <property type="entry name" value="GAF"/>
</dbReference>
<dbReference type="Pfam" id="PF13426">
    <property type="entry name" value="PAS_9"/>
    <property type="match status" value="1"/>
</dbReference>
<proteinExistence type="predicted"/>
<dbReference type="SMART" id="SM00387">
    <property type="entry name" value="HATPase_c"/>
    <property type="match status" value="1"/>
</dbReference>
<dbReference type="Gene3D" id="3.30.450.20">
    <property type="entry name" value="PAS domain"/>
    <property type="match status" value="2"/>
</dbReference>
<keyword evidence="9" id="KW-0067">ATP-binding</keyword>
<dbReference type="PRINTS" id="PR00344">
    <property type="entry name" value="BCTRLSENSOR"/>
</dbReference>